<keyword evidence="3" id="KW-1185">Reference proteome</keyword>
<dbReference type="EMBL" id="CATNWA010021215">
    <property type="protein sequence ID" value="CAI9621825.1"/>
    <property type="molecule type" value="Genomic_DNA"/>
</dbReference>
<evidence type="ECO:0000313" key="3">
    <source>
        <dbReference type="Proteomes" id="UP001162483"/>
    </source>
</evidence>
<protein>
    <submittedName>
        <fullName evidence="2">Uncharacterized protein</fullName>
    </submittedName>
</protein>
<proteinExistence type="predicted"/>
<sequence>MTRDCGHSTGDDQRLRTQYGGWPETADTVQEMTRDCRHSTGDDQRLRTQYRR</sequence>
<feature type="compositionally biased region" description="Basic and acidic residues" evidence="1">
    <location>
        <begin position="33"/>
        <end position="46"/>
    </location>
</feature>
<gene>
    <name evidence="2" type="ORF">SPARVUS_LOCUS16193844</name>
</gene>
<accession>A0ABN9HNH0</accession>
<evidence type="ECO:0000256" key="1">
    <source>
        <dbReference type="SAM" id="MobiDB-lite"/>
    </source>
</evidence>
<reference evidence="2" key="1">
    <citation type="submission" date="2023-05" db="EMBL/GenBank/DDBJ databases">
        <authorList>
            <person name="Stuckert A."/>
        </authorList>
    </citation>
    <scope>NUCLEOTIDE SEQUENCE</scope>
</reference>
<feature type="compositionally biased region" description="Basic and acidic residues" evidence="1">
    <location>
        <begin position="1"/>
        <end position="15"/>
    </location>
</feature>
<feature type="region of interest" description="Disordered" evidence="1">
    <location>
        <begin position="1"/>
        <end position="24"/>
    </location>
</feature>
<organism evidence="2 3">
    <name type="scientific">Staurois parvus</name>
    <dbReference type="NCBI Taxonomy" id="386267"/>
    <lineage>
        <taxon>Eukaryota</taxon>
        <taxon>Metazoa</taxon>
        <taxon>Chordata</taxon>
        <taxon>Craniata</taxon>
        <taxon>Vertebrata</taxon>
        <taxon>Euteleostomi</taxon>
        <taxon>Amphibia</taxon>
        <taxon>Batrachia</taxon>
        <taxon>Anura</taxon>
        <taxon>Neobatrachia</taxon>
        <taxon>Ranoidea</taxon>
        <taxon>Ranidae</taxon>
        <taxon>Staurois</taxon>
    </lineage>
</organism>
<evidence type="ECO:0000313" key="2">
    <source>
        <dbReference type="EMBL" id="CAI9621825.1"/>
    </source>
</evidence>
<dbReference type="Proteomes" id="UP001162483">
    <property type="component" value="Unassembled WGS sequence"/>
</dbReference>
<feature type="region of interest" description="Disordered" evidence="1">
    <location>
        <begin position="33"/>
        <end position="52"/>
    </location>
</feature>
<name>A0ABN9HNH0_9NEOB</name>
<comment type="caution">
    <text evidence="2">The sequence shown here is derived from an EMBL/GenBank/DDBJ whole genome shotgun (WGS) entry which is preliminary data.</text>
</comment>